<dbReference type="PROSITE" id="PS50041">
    <property type="entry name" value="C_TYPE_LECTIN_2"/>
    <property type="match status" value="1"/>
</dbReference>
<dbReference type="Proteomes" id="UP000298663">
    <property type="component" value="Unassembled WGS sequence"/>
</dbReference>
<dbReference type="SMART" id="SM00034">
    <property type="entry name" value="CLECT"/>
    <property type="match status" value="1"/>
</dbReference>
<organism evidence="2 3">
    <name type="scientific">Steinernema carpocapsae</name>
    <name type="common">Entomopathogenic nematode</name>
    <dbReference type="NCBI Taxonomy" id="34508"/>
    <lineage>
        <taxon>Eukaryota</taxon>
        <taxon>Metazoa</taxon>
        <taxon>Ecdysozoa</taxon>
        <taxon>Nematoda</taxon>
        <taxon>Chromadorea</taxon>
        <taxon>Rhabditida</taxon>
        <taxon>Tylenchina</taxon>
        <taxon>Panagrolaimomorpha</taxon>
        <taxon>Strongyloidoidea</taxon>
        <taxon>Steinernematidae</taxon>
        <taxon>Steinernema</taxon>
    </lineage>
</organism>
<accession>A0A4U5N3D1</accession>
<feature type="domain" description="C-type lectin" evidence="1">
    <location>
        <begin position="25"/>
        <end position="121"/>
    </location>
</feature>
<keyword evidence="3" id="KW-1185">Reference proteome</keyword>
<evidence type="ECO:0000313" key="3">
    <source>
        <dbReference type="Proteomes" id="UP000298663"/>
    </source>
</evidence>
<dbReference type="InterPro" id="IPR001304">
    <property type="entry name" value="C-type_lectin-like"/>
</dbReference>
<evidence type="ECO:0000259" key="1">
    <source>
        <dbReference type="PROSITE" id="PS50041"/>
    </source>
</evidence>
<dbReference type="AlphaFoldDB" id="A0A4U5N3D1"/>
<dbReference type="Gene3D" id="3.10.100.10">
    <property type="entry name" value="Mannose-Binding Protein A, subunit A"/>
    <property type="match status" value="1"/>
</dbReference>
<dbReference type="CDD" id="cd00037">
    <property type="entry name" value="CLECT"/>
    <property type="match status" value="1"/>
</dbReference>
<evidence type="ECO:0000313" key="2">
    <source>
        <dbReference type="EMBL" id="TKR76828.1"/>
    </source>
</evidence>
<dbReference type="SUPFAM" id="SSF56436">
    <property type="entry name" value="C-type lectin-like"/>
    <property type="match status" value="1"/>
</dbReference>
<reference evidence="2 3" key="1">
    <citation type="journal article" date="2015" name="Genome Biol.">
        <title>Comparative genomics of Steinernema reveals deeply conserved gene regulatory networks.</title>
        <authorList>
            <person name="Dillman A.R."/>
            <person name="Macchietto M."/>
            <person name="Porter C.F."/>
            <person name="Rogers A."/>
            <person name="Williams B."/>
            <person name="Antoshechkin I."/>
            <person name="Lee M.M."/>
            <person name="Goodwin Z."/>
            <person name="Lu X."/>
            <person name="Lewis E.E."/>
            <person name="Goodrich-Blair H."/>
            <person name="Stock S.P."/>
            <person name="Adams B.J."/>
            <person name="Sternberg P.W."/>
            <person name="Mortazavi A."/>
        </authorList>
    </citation>
    <scope>NUCLEOTIDE SEQUENCE [LARGE SCALE GENOMIC DNA]</scope>
    <source>
        <strain evidence="2 3">ALL</strain>
    </source>
</reference>
<dbReference type="InterPro" id="IPR016187">
    <property type="entry name" value="CTDL_fold"/>
</dbReference>
<protein>
    <recommendedName>
        <fullName evidence="1">C-type lectin domain-containing protein</fullName>
    </recommendedName>
</protein>
<dbReference type="EMBL" id="AZBU02000005">
    <property type="protein sequence ID" value="TKR76828.1"/>
    <property type="molecule type" value="Genomic_DNA"/>
</dbReference>
<name>A0A4U5N3D1_STECR</name>
<proteinExistence type="predicted"/>
<sequence>MTSLRTFEDLEREDSKLPDFVYNKATDKCYHFLTECAKFGEAECLCREMNANLTAIQTKTENEIIYDLAQLNFPVEQNHFWLGARVALTDPSQYDSCVAASLARNQWVAGTCAECFHFLCGAKREQITCSQGITTSTRPTPVTREPTLPNSYLNNRLVSVHVRRSRLGTTKPNASKK</sequence>
<reference evidence="2 3" key="2">
    <citation type="journal article" date="2019" name="G3 (Bethesda)">
        <title>Hybrid Assembly of the Genome of the Entomopathogenic Nematode Steinernema carpocapsae Identifies the X-Chromosome.</title>
        <authorList>
            <person name="Serra L."/>
            <person name="Macchietto M."/>
            <person name="Macias-Munoz A."/>
            <person name="McGill C.J."/>
            <person name="Rodriguez I.M."/>
            <person name="Rodriguez B."/>
            <person name="Murad R."/>
            <person name="Mortazavi A."/>
        </authorList>
    </citation>
    <scope>NUCLEOTIDE SEQUENCE [LARGE SCALE GENOMIC DNA]</scope>
    <source>
        <strain evidence="2 3">ALL</strain>
    </source>
</reference>
<gene>
    <name evidence="2" type="ORF">L596_017908</name>
</gene>
<comment type="caution">
    <text evidence="2">The sequence shown here is derived from an EMBL/GenBank/DDBJ whole genome shotgun (WGS) entry which is preliminary data.</text>
</comment>
<dbReference type="InterPro" id="IPR016186">
    <property type="entry name" value="C-type_lectin-like/link_sf"/>
</dbReference>